<reference evidence="5 6" key="1">
    <citation type="submission" date="2018-01" db="EMBL/GenBank/DDBJ databases">
        <title>Draft genome sequence of Salinispora sp. 13K206.</title>
        <authorList>
            <person name="Sahin N."/>
            <person name="Saygin H."/>
            <person name="Ay H."/>
        </authorList>
    </citation>
    <scope>NUCLEOTIDE SEQUENCE [LARGE SCALE GENOMIC DNA]</scope>
    <source>
        <strain evidence="5 6">13K206</strain>
    </source>
</reference>
<protein>
    <recommendedName>
        <fullName evidence="4">Glycosyltransferase subfamily 4-like N-terminal domain-containing protein</fullName>
    </recommendedName>
</protein>
<comment type="caution">
    <text evidence="5">The sequence shown here is derived from an EMBL/GenBank/DDBJ whole genome shotgun (WGS) entry which is preliminary data.</text>
</comment>
<dbReference type="AlphaFoldDB" id="A0A2W2DKR7"/>
<dbReference type="SUPFAM" id="SSF53756">
    <property type="entry name" value="UDP-Glycosyltransferase/glycogen phosphorylase"/>
    <property type="match status" value="1"/>
</dbReference>
<dbReference type="Gene3D" id="3.40.50.2000">
    <property type="entry name" value="Glycogen Phosphorylase B"/>
    <property type="match status" value="2"/>
</dbReference>
<organism evidence="5 6">
    <name type="scientific">Micromonospora deserti</name>
    <dbReference type="NCBI Taxonomy" id="2070366"/>
    <lineage>
        <taxon>Bacteria</taxon>
        <taxon>Bacillati</taxon>
        <taxon>Actinomycetota</taxon>
        <taxon>Actinomycetes</taxon>
        <taxon>Micromonosporales</taxon>
        <taxon>Micromonosporaceae</taxon>
        <taxon>Micromonospora</taxon>
    </lineage>
</organism>
<name>A0A2W2DKR7_9ACTN</name>
<gene>
    <name evidence="5" type="ORF">C1I99_07195</name>
</gene>
<evidence type="ECO:0000256" key="2">
    <source>
        <dbReference type="ARBA" id="ARBA00022679"/>
    </source>
</evidence>
<feature type="domain" description="Glycosyltransferase subfamily 4-like N-terminal" evidence="4">
    <location>
        <begin position="42"/>
        <end position="194"/>
    </location>
</feature>
<keyword evidence="1" id="KW-0328">Glycosyltransferase</keyword>
<proteinExistence type="predicted"/>
<evidence type="ECO:0000256" key="1">
    <source>
        <dbReference type="ARBA" id="ARBA00022676"/>
    </source>
</evidence>
<sequence length="427" mass="46720">MEVPVSAVNEMIVTEHWRLRVPTAPRVGRTVCVPTVHPTGDRRVLRCAQAVLDAGFDVHLIWLGGDPGAFRHHPRLRETRLPEPASLTDRLRAVPKVAAVARDVEADLWHIHDYYLLPHARRWTRRTGRPVLYDVHEYYPEYYSERFAAPSWMQGLARRLVAGVERRHAVRLGAVNAVSEQLANRFRAFGVPAVATPNYPSVDAFHHPPRELTPDLLHRVVHTGNLTTQYGADVLVGLAAELARIAPGVEVLAISRFPSDAARQRFAESLERAGRPANLTMLDPMPAHEVAGLLATCGIGLSLMQDVGEAPLAVNTKFYEYAIMGLAVVTSNLPAARHFVQTSSVGRCVPAHRPDLFARAIVDLIADAGPTCEAVNRAAGRARRELSWERTCAPRLQSLVRQLASGPEGERGAGPAVSPVAPGGDGR</sequence>
<keyword evidence="2" id="KW-0808">Transferase</keyword>
<evidence type="ECO:0000256" key="3">
    <source>
        <dbReference type="SAM" id="MobiDB-lite"/>
    </source>
</evidence>
<feature type="region of interest" description="Disordered" evidence="3">
    <location>
        <begin position="403"/>
        <end position="427"/>
    </location>
</feature>
<dbReference type="CDD" id="cd03801">
    <property type="entry name" value="GT4_PimA-like"/>
    <property type="match status" value="1"/>
</dbReference>
<dbReference type="EMBL" id="POUB01000029">
    <property type="protein sequence ID" value="PZG01430.1"/>
    <property type="molecule type" value="Genomic_DNA"/>
</dbReference>
<evidence type="ECO:0000313" key="6">
    <source>
        <dbReference type="Proteomes" id="UP000248749"/>
    </source>
</evidence>
<dbReference type="InterPro" id="IPR028098">
    <property type="entry name" value="Glyco_trans_4-like_N"/>
</dbReference>
<evidence type="ECO:0000313" key="5">
    <source>
        <dbReference type="EMBL" id="PZG01430.1"/>
    </source>
</evidence>
<dbReference type="PANTHER" id="PTHR12526:SF600">
    <property type="entry name" value="GLYCOSYL TRANSFERASE GROUP 1"/>
    <property type="match status" value="1"/>
</dbReference>
<dbReference type="PANTHER" id="PTHR12526">
    <property type="entry name" value="GLYCOSYLTRANSFERASE"/>
    <property type="match status" value="1"/>
</dbReference>
<dbReference type="Proteomes" id="UP000248749">
    <property type="component" value="Unassembled WGS sequence"/>
</dbReference>
<evidence type="ECO:0000259" key="4">
    <source>
        <dbReference type="Pfam" id="PF13579"/>
    </source>
</evidence>
<keyword evidence="6" id="KW-1185">Reference proteome</keyword>
<accession>A0A2W2DKR7</accession>
<dbReference type="GO" id="GO:0016757">
    <property type="term" value="F:glycosyltransferase activity"/>
    <property type="evidence" value="ECO:0007669"/>
    <property type="project" value="UniProtKB-KW"/>
</dbReference>
<dbReference type="Pfam" id="PF13692">
    <property type="entry name" value="Glyco_trans_1_4"/>
    <property type="match status" value="1"/>
</dbReference>
<dbReference type="Pfam" id="PF13579">
    <property type="entry name" value="Glyco_trans_4_4"/>
    <property type="match status" value="1"/>
</dbReference>